<feature type="transmembrane region" description="Helical" evidence="7">
    <location>
        <begin position="222"/>
        <end position="240"/>
    </location>
</feature>
<gene>
    <name evidence="9" type="ORF">B5G26_00650</name>
</gene>
<evidence type="ECO:0000256" key="4">
    <source>
        <dbReference type="ARBA" id="ARBA00022801"/>
    </source>
</evidence>
<evidence type="ECO:0000256" key="1">
    <source>
        <dbReference type="ARBA" id="ARBA00004141"/>
    </source>
</evidence>
<keyword evidence="3 7" id="KW-0812">Transmembrane</keyword>
<dbReference type="PANTHER" id="PTHR43731">
    <property type="entry name" value="RHOMBOID PROTEASE"/>
    <property type="match status" value="1"/>
</dbReference>
<dbReference type="EMBL" id="NFHM01000001">
    <property type="protein sequence ID" value="OUN45570.1"/>
    <property type="molecule type" value="Genomic_DNA"/>
</dbReference>
<organism evidence="9 10">
    <name type="scientific">Anaerotignum lactatifermentans</name>
    <dbReference type="NCBI Taxonomy" id="160404"/>
    <lineage>
        <taxon>Bacteria</taxon>
        <taxon>Bacillati</taxon>
        <taxon>Bacillota</taxon>
        <taxon>Clostridia</taxon>
        <taxon>Lachnospirales</taxon>
        <taxon>Anaerotignaceae</taxon>
        <taxon>Anaerotignum</taxon>
    </lineage>
</organism>
<feature type="transmembrane region" description="Helical" evidence="7">
    <location>
        <begin position="301"/>
        <end position="321"/>
    </location>
</feature>
<dbReference type="GO" id="GO:0016020">
    <property type="term" value="C:membrane"/>
    <property type="evidence" value="ECO:0007669"/>
    <property type="project" value="UniProtKB-SubCell"/>
</dbReference>
<feature type="domain" description="Peptidase S54 rhomboid" evidence="8">
    <location>
        <begin position="262"/>
        <end position="397"/>
    </location>
</feature>
<evidence type="ECO:0000313" key="9">
    <source>
        <dbReference type="EMBL" id="OUN45570.1"/>
    </source>
</evidence>
<comment type="caution">
    <text evidence="9">The sequence shown here is derived from an EMBL/GenBank/DDBJ whole genome shotgun (WGS) entry which is preliminary data.</text>
</comment>
<comment type="subcellular location">
    <subcellularLocation>
        <location evidence="1">Membrane</location>
        <topology evidence="1">Multi-pass membrane protein</topology>
    </subcellularLocation>
</comment>
<evidence type="ECO:0000256" key="7">
    <source>
        <dbReference type="SAM" id="Phobius"/>
    </source>
</evidence>
<comment type="similarity">
    <text evidence="2">Belongs to the peptidase S54 family.</text>
</comment>
<feature type="transmembrane region" description="Helical" evidence="7">
    <location>
        <begin position="264"/>
        <end position="289"/>
    </location>
</feature>
<evidence type="ECO:0000256" key="2">
    <source>
        <dbReference type="ARBA" id="ARBA00009045"/>
    </source>
</evidence>
<feature type="transmembrane region" description="Helical" evidence="7">
    <location>
        <begin position="378"/>
        <end position="396"/>
    </location>
</feature>
<dbReference type="Proteomes" id="UP000195455">
    <property type="component" value="Unassembled WGS sequence"/>
</dbReference>
<dbReference type="InterPro" id="IPR050925">
    <property type="entry name" value="Rhomboid_protease_S54"/>
</dbReference>
<accession>A0A1Y3UJM0</accession>
<sequence length="400" mass="44418">MICDMISTDKISIGNAGFIGNKVFFYDKNTPIFLITCRKEPSGPPIRWLFSFFPIFSERSLSMTPEQLATDLQSLLLQKDFRLVQQPEDIPAFDLYIHIENPVCCVLAVQPHGTAEHREDVAAFVEGLQKQLPQIQCTQLICLYLTIGAESLAEVHPLADTDRMGNLHHIAWHYATDTQTLQTADGSPDKLMGIEKLLQMAATGEELPKDTLRKDTAGKRPVVTFTIFAICAALLLYGMVTGQNEFLWERFSVSRETVLGQGQYYRLITAMFFHGSIIHLAANSIYLFYFGSRAELLLGKVRYVILYLISGICGGLCSIFLGHYASIGASGAIFGLLGAMLILTREKGSRYTGMNYATMILLAFTALAMGFLDVGVDNWAHLGGFLSGALVFFLMFRAKE</sequence>
<reference evidence="10" key="1">
    <citation type="submission" date="2017-04" db="EMBL/GenBank/DDBJ databases">
        <title>Function of individual gut microbiota members based on whole genome sequencing of pure cultures obtained from chicken caecum.</title>
        <authorList>
            <person name="Medvecky M."/>
            <person name="Cejkova D."/>
            <person name="Polansky O."/>
            <person name="Karasova D."/>
            <person name="Kubasova T."/>
            <person name="Cizek A."/>
            <person name="Rychlik I."/>
        </authorList>
    </citation>
    <scope>NUCLEOTIDE SEQUENCE [LARGE SCALE GENOMIC DNA]</scope>
    <source>
        <strain evidence="10">An75</strain>
    </source>
</reference>
<evidence type="ECO:0000313" key="10">
    <source>
        <dbReference type="Proteomes" id="UP000195455"/>
    </source>
</evidence>
<proteinExistence type="inferred from homology"/>
<dbReference type="PANTHER" id="PTHR43731:SF14">
    <property type="entry name" value="PRESENILIN-ASSOCIATED RHOMBOID-LIKE PROTEIN, MITOCHONDRIAL"/>
    <property type="match status" value="1"/>
</dbReference>
<evidence type="ECO:0000256" key="6">
    <source>
        <dbReference type="ARBA" id="ARBA00023136"/>
    </source>
</evidence>
<feature type="transmembrane region" description="Helical" evidence="7">
    <location>
        <begin position="356"/>
        <end position="372"/>
    </location>
</feature>
<dbReference type="SUPFAM" id="SSF144091">
    <property type="entry name" value="Rhomboid-like"/>
    <property type="match status" value="1"/>
</dbReference>
<dbReference type="AlphaFoldDB" id="A0A1Y3UJM0"/>
<dbReference type="InterPro" id="IPR022764">
    <property type="entry name" value="Peptidase_S54_rhomboid_dom"/>
</dbReference>
<evidence type="ECO:0000256" key="3">
    <source>
        <dbReference type="ARBA" id="ARBA00022692"/>
    </source>
</evidence>
<name>A0A1Y3UJM0_9FIRM</name>
<protein>
    <recommendedName>
        <fullName evidence="8">Peptidase S54 rhomboid domain-containing protein</fullName>
    </recommendedName>
</protein>
<keyword evidence="4" id="KW-0378">Hydrolase</keyword>
<dbReference type="Gene3D" id="1.20.1540.10">
    <property type="entry name" value="Rhomboid-like"/>
    <property type="match status" value="1"/>
</dbReference>
<keyword evidence="5 7" id="KW-1133">Transmembrane helix</keyword>
<feature type="transmembrane region" description="Helical" evidence="7">
    <location>
        <begin position="327"/>
        <end position="344"/>
    </location>
</feature>
<dbReference type="InterPro" id="IPR035952">
    <property type="entry name" value="Rhomboid-like_sf"/>
</dbReference>
<dbReference type="GO" id="GO:0004252">
    <property type="term" value="F:serine-type endopeptidase activity"/>
    <property type="evidence" value="ECO:0007669"/>
    <property type="project" value="InterPro"/>
</dbReference>
<keyword evidence="6 7" id="KW-0472">Membrane</keyword>
<dbReference type="Pfam" id="PF01694">
    <property type="entry name" value="Rhomboid"/>
    <property type="match status" value="1"/>
</dbReference>
<evidence type="ECO:0000256" key="5">
    <source>
        <dbReference type="ARBA" id="ARBA00022989"/>
    </source>
</evidence>
<evidence type="ECO:0000259" key="8">
    <source>
        <dbReference type="Pfam" id="PF01694"/>
    </source>
</evidence>